<dbReference type="InterPro" id="IPR005482">
    <property type="entry name" value="Biotin_COase_C"/>
</dbReference>
<evidence type="ECO:0000256" key="5">
    <source>
        <dbReference type="ARBA" id="ARBA00022946"/>
    </source>
</evidence>
<feature type="domain" description="ATP-grasp" evidence="9">
    <location>
        <begin position="122"/>
        <end position="320"/>
    </location>
</feature>
<dbReference type="InterPro" id="IPR011054">
    <property type="entry name" value="Rudment_hybrid_motif"/>
</dbReference>
<evidence type="ECO:0000256" key="7">
    <source>
        <dbReference type="PROSITE-ProRule" id="PRU00409"/>
    </source>
</evidence>
<dbReference type="PROSITE" id="PS00867">
    <property type="entry name" value="CPSASE_2"/>
    <property type="match status" value="1"/>
</dbReference>
<keyword evidence="12" id="KW-1185">Reference proteome</keyword>
<dbReference type="Pfam" id="PF00289">
    <property type="entry name" value="Biotin_carb_N"/>
    <property type="match status" value="1"/>
</dbReference>
<sequence>MKHINTILVANRGEIASRIFRTCKQMGITSVAVYTDADKNAPYVQEADLAIHIGDSEPAASYLNQNKIIAAAKQVNADAIHPGYGFLSENPDFAERCSKEDIIFIGPNVEAIRAMGSKAEAKSIMEKAKVPTIPGYKGKDQSTQTLKAEALRIGFPLLLKATYGGGGKGMRIVHKEEELDNAITSSKREAMNAFGNDDLMVEKYIASGRHIEFQVFGDQHGNVIHILERECTIQRRYQKVVEESPSPVLTQELRERMGDVAVAAVKALNYDNAGTVEFIFDETTNDFFFLEVNTRLQVEHPVTEEITGLDLVKMQIESATGMPFQVQQEDIKGNGYAIEVRVYAEDAENNFAPVNGTVHMLRYPEVEGLRVESAIRTGSEISMHYDPMIAKIIVHDSNRNSAIAKLNYVLKNTICQGTRTNLAFLQTIIENEDFIAGKYDTHFIENNIDLTAIATLNQQDKEELAIVATLYNWQQREEQRTKLRAIPSGWRNNFYEHQKEAVVINDEEITVNYRYLEDHFEVIINDEKRISEIINCSEDSIRLSTNGLQKTFAICVKDDLTYIHTPSIGNVEVTLLDRFPIKEKAKEKGGYTSPMPSKIIKLLVATGDVVKENDPLIVISSMKMESTIMADEDGIIEEIFVEEGQNVQVDHLLLKINSK</sequence>
<protein>
    <submittedName>
        <fullName evidence="11">ATP-grasp domain-containing protein</fullName>
    </submittedName>
</protein>
<dbReference type="Pfam" id="PF02786">
    <property type="entry name" value="CPSase_L_D2"/>
    <property type="match status" value="1"/>
</dbReference>
<dbReference type="Proteomes" id="UP000289792">
    <property type="component" value="Unassembled WGS sequence"/>
</dbReference>
<accession>A0A4Q0XKW6</accession>
<dbReference type="PROSITE" id="PS50975">
    <property type="entry name" value="ATP_GRASP"/>
    <property type="match status" value="1"/>
</dbReference>
<keyword evidence="3 7" id="KW-0547">Nucleotide-binding</keyword>
<dbReference type="InterPro" id="IPR011053">
    <property type="entry name" value="Single_hybrid_motif"/>
</dbReference>
<dbReference type="FunFam" id="2.40.50.100:FF:000003">
    <property type="entry name" value="Acetyl-CoA carboxylase biotin carboxyl carrier protein"/>
    <property type="match status" value="1"/>
</dbReference>
<evidence type="ECO:0000259" key="9">
    <source>
        <dbReference type="PROSITE" id="PS50975"/>
    </source>
</evidence>
<dbReference type="GO" id="GO:0046872">
    <property type="term" value="F:metal ion binding"/>
    <property type="evidence" value="ECO:0007669"/>
    <property type="project" value="InterPro"/>
</dbReference>
<dbReference type="PROSITE" id="PS50979">
    <property type="entry name" value="BC"/>
    <property type="match status" value="1"/>
</dbReference>
<dbReference type="PROSITE" id="PS50968">
    <property type="entry name" value="BIOTINYL_LIPOYL"/>
    <property type="match status" value="1"/>
</dbReference>
<dbReference type="Gene3D" id="2.40.50.100">
    <property type="match status" value="1"/>
</dbReference>
<dbReference type="SMART" id="SM00878">
    <property type="entry name" value="Biotin_carb_C"/>
    <property type="match status" value="1"/>
</dbReference>
<dbReference type="InterPro" id="IPR000089">
    <property type="entry name" value="Biotin_lipoyl"/>
</dbReference>
<dbReference type="InterPro" id="IPR005479">
    <property type="entry name" value="CPAse_ATP-bd"/>
</dbReference>
<dbReference type="GO" id="GO:0016874">
    <property type="term" value="F:ligase activity"/>
    <property type="evidence" value="ECO:0007669"/>
    <property type="project" value="UniProtKB-KW"/>
</dbReference>
<keyword evidence="4 7" id="KW-0067">ATP-binding</keyword>
<evidence type="ECO:0000256" key="4">
    <source>
        <dbReference type="ARBA" id="ARBA00022840"/>
    </source>
</evidence>
<dbReference type="SUPFAM" id="SSF56059">
    <property type="entry name" value="Glutathione synthetase ATP-binding domain-like"/>
    <property type="match status" value="1"/>
</dbReference>
<dbReference type="PANTHER" id="PTHR18866">
    <property type="entry name" value="CARBOXYLASE:PYRUVATE/ACETYL-COA/PROPIONYL-COA CARBOXYLASE"/>
    <property type="match status" value="1"/>
</dbReference>
<dbReference type="SUPFAM" id="SSF51246">
    <property type="entry name" value="Rudiment single hybrid motif"/>
    <property type="match status" value="1"/>
</dbReference>
<evidence type="ECO:0000256" key="2">
    <source>
        <dbReference type="ARBA" id="ARBA00022598"/>
    </source>
</evidence>
<keyword evidence="6" id="KW-0092">Biotin</keyword>
<dbReference type="RefSeq" id="WP_129016179.1">
    <property type="nucleotide sequence ID" value="NZ_SDDZ01000002.1"/>
</dbReference>
<evidence type="ECO:0000313" key="11">
    <source>
        <dbReference type="EMBL" id="RXJ51182.1"/>
    </source>
</evidence>
<evidence type="ECO:0000259" key="8">
    <source>
        <dbReference type="PROSITE" id="PS50968"/>
    </source>
</evidence>
<dbReference type="PROSITE" id="PS00866">
    <property type="entry name" value="CPSASE_1"/>
    <property type="match status" value="1"/>
</dbReference>
<dbReference type="Gene3D" id="3.30.470.20">
    <property type="entry name" value="ATP-grasp fold, B domain"/>
    <property type="match status" value="1"/>
</dbReference>
<dbReference type="FunFam" id="3.30.470.20:FF:000028">
    <property type="entry name" value="Methylcrotonoyl-CoA carboxylase subunit alpha, mitochondrial"/>
    <property type="match status" value="1"/>
</dbReference>
<dbReference type="InterPro" id="IPR016185">
    <property type="entry name" value="PreATP-grasp_dom_sf"/>
</dbReference>
<dbReference type="SUPFAM" id="SSF51230">
    <property type="entry name" value="Single hybrid motif"/>
    <property type="match status" value="1"/>
</dbReference>
<feature type="domain" description="Biotin carboxylation" evidence="10">
    <location>
        <begin position="3"/>
        <end position="449"/>
    </location>
</feature>
<dbReference type="CDD" id="cd06850">
    <property type="entry name" value="biotinyl_domain"/>
    <property type="match status" value="1"/>
</dbReference>
<keyword evidence="5" id="KW-0809">Transit peptide</keyword>
<dbReference type="GO" id="GO:0005524">
    <property type="term" value="F:ATP binding"/>
    <property type="evidence" value="ECO:0007669"/>
    <property type="project" value="UniProtKB-UniRule"/>
</dbReference>
<dbReference type="InterPro" id="IPR050856">
    <property type="entry name" value="Biotin_carboxylase_complex"/>
</dbReference>
<dbReference type="FunFam" id="3.40.50.20:FF:000010">
    <property type="entry name" value="Propionyl-CoA carboxylase subunit alpha"/>
    <property type="match status" value="1"/>
</dbReference>
<dbReference type="Pfam" id="PF02785">
    <property type="entry name" value="Biotin_carb_C"/>
    <property type="match status" value="1"/>
</dbReference>
<dbReference type="InterPro" id="IPR005481">
    <property type="entry name" value="BC-like_N"/>
</dbReference>
<proteinExistence type="predicted"/>
<evidence type="ECO:0000256" key="6">
    <source>
        <dbReference type="ARBA" id="ARBA00023267"/>
    </source>
</evidence>
<dbReference type="OrthoDB" id="9807469at2"/>
<evidence type="ECO:0000313" key="12">
    <source>
        <dbReference type="Proteomes" id="UP000289792"/>
    </source>
</evidence>
<dbReference type="AlphaFoldDB" id="A0A4Q0XKW6"/>
<dbReference type="FunFam" id="3.30.1490.20:FF:000003">
    <property type="entry name" value="acetyl-CoA carboxylase isoform X1"/>
    <property type="match status" value="1"/>
</dbReference>
<feature type="domain" description="Lipoyl-binding" evidence="8">
    <location>
        <begin position="580"/>
        <end position="657"/>
    </location>
</feature>
<evidence type="ECO:0000259" key="10">
    <source>
        <dbReference type="PROSITE" id="PS50979"/>
    </source>
</evidence>
<dbReference type="PANTHER" id="PTHR18866:SF33">
    <property type="entry name" value="METHYLCROTONOYL-COA CARBOXYLASE SUBUNIT ALPHA, MITOCHONDRIAL-RELATED"/>
    <property type="match status" value="1"/>
</dbReference>
<dbReference type="SUPFAM" id="SSF52440">
    <property type="entry name" value="PreATP-grasp domain"/>
    <property type="match status" value="1"/>
</dbReference>
<name>A0A4Q0XKW6_9FLAO</name>
<evidence type="ECO:0000256" key="1">
    <source>
        <dbReference type="ARBA" id="ARBA00001953"/>
    </source>
</evidence>
<dbReference type="EMBL" id="SDDZ01000002">
    <property type="protein sequence ID" value="RXJ51182.1"/>
    <property type="molecule type" value="Genomic_DNA"/>
</dbReference>
<dbReference type="InterPro" id="IPR011761">
    <property type="entry name" value="ATP-grasp"/>
</dbReference>
<gene>
    <name evidence="11" type="ORF">ESZ48_04730</name>
</gene>
<evidence type="ECO:0000256" key="3">
    <source>
        <dbReference type="ARBA" id="ARBA00022741"/>
    </source>
</evidence>
<comment type="cofactor">
    <cofactor evidence="1">
        <name>biotin</name>
        <dbReference type="ChEBI" id="CHEBI:57586"/>
    </cofactor>
</comment>
<dbReference type="InterPro" id="IPR011764">
    <property type="entry name" value="Biotin_carboxylation_dom"/>
</dbReference>
<dbReference type="Pfam" id="PF00364">
    <property type="entry name" value="Biotin_lipoyl"/>
    <property type="match status" value="1"/>
</dbReference>
<comment type="caution">
    <text evidence="11">The sequence shown here is derived from an EMBL/GenBank/DDBJ whole genome shotgun (WGS) entry which is preliminary data.</text>
</comment>
<keyword evidence="2" id="KW-0436">Ligase</keyword>
<reference evidence="11 12" key="1">
    <citation type="submission" date="2019-01" db="EMBL/GenBank/DDBJ databases">
        <title>Genome sequence of the Antarctic species Gelidibacter gilvus ACAM 158(T).</title>
        <authorList>
            <person name="Bowman J.P."/>
        </authorList>
    </citation>
    <scope>NUCLEOTIDE SEQUENCE [LARGE SCALE GENOMIC DNA]</scope>
    <source>
        <strain evidence="11 12">IC158</strain>
    </source>
</reference>
<organism evidence="11 12">
    <name type="scientific">Gelidibacter gilvus</name>
    <dbReference type="NCBI Taxonomy" id="59602"/>
    <lineage>
        <taxon>Bacteria</taxon>
        <taxon>Pseudomonadati</taxon>
        <taxon>Bacteroidota</taxon>
        <taxon>Flavobacteriia</taxon>
        <taxon>Flavobacteriales</taxon>
        <taxon>Flavobacteriaceae</taxon>
        <taxon>Gelidibacter</taxon>
    </lineage>
</organism>